<name>A0A6A1Q2J4_BALPH</name>
<dbReference type="PROSITE" id="PS51192">
    <property type="entry name" value="HELICASE_ATP_BIND_1"/>
    <property type="match status" value="1"/>
</dbReference>
<dbReference type="GO" id="GO:0003727">
    <property type="term" value="F:single-stranded RNA binding"/>
    <property type="evidence" value="ECO:0007669"/>
    <property type="project" value="TreeGrafter"/>
</dbReference>
<evidence type="ECO:0000256" key="3">
    <source>
        <dbReference type="ARBA" id="ARBA00022801"/>
    </source>
</evidence>
<dbReference type="Gene3D" id="3.40.50.300">
    <property type="entry name" value="P-loop containing nucleotide triphosphate hydrolases"/>
    <property type="match status" value="2"/>
</dbReference>
<dbReference type="PANTHER" id="PTHR44533">
    <property type="entry name" value="DEAD/H RNA HELICASE, PUTATIVE-RELATED"/>
    <property type="match status" value="1"/>
</dbReference>
<organism evidence="7 8">
    <name type="scientific">Balaenoptera physalus</name>
    <name type="common">Fin whale</name>
    <name type="synonym">Balaena physalus</name>
    <dbReference type="NCBI Taxonomy" id="9770"/>
    <lineage>
        <taxon>Eukaryota</taxon>
        <taxon>Metazoa</taxon>
        <taxon>Chordata</taxon>
        <taxon>Craniata</taxon>
        <taxon>Vertebrata</taxon>
        <taxon>Euteleostomi</taxon>
        <taxon>Mammalia</taxon>
        <taxon>Eutheria</taxon>
        <taxon>Laurasiatheria</taxon>
        <taxon>Artiodactyla</taxon>
        <taxon>Whippomorpha</taxon>
        <taxon>Cetacea</taxon>
        <taxon>Mysticeti</taxon>
        <taxon>Balaenopteridae</taxon>
        <taxon>Balaenoptera</taxon>
    </lineage>
</organism>
<dbReference type="GO" id="GO:0051607">
    <property type="term" value="P:defense response to virus"/>
    <property type="evidence" value="ECO:0007669"/>
    <property type="project" value="TreeGrafter"/>
</dbReference>
<keyword evidence="3" id="KW-0378">Hydrolase</keyword>
<dbReference type="InterPro" id="IPR014001">
    <property type="entry name" value="Helicase_ATP-bd"/>
</dbReference>
<keyword evidence="4" id="KW-0347">Helicase</keyword>
<dbReference type="OrthoDB" id="9715704at2759"/>
<dbReference type="GO" id="GO:0005524">
    <property type="term" value="F:ATP binding"/>
    <property type="evidence" value="ECO:0007669"/>
    <property type="project" value="UniProtKB-KW"/>
</dbReference>
<feature type="domain" description="Helicase ATP-binding" evidence="6">
    <location>
        <begin position="829"/>
        <end position="991"/>
    </location>
</feature>
<dbReference type="Pfam" id="PF26167">
    <property type="entry name" value="TPR_DDX60"/>
    <property type="match status" value="1"/>
</dbReference>
<dbReference type="InterPro" id="IPR052431">
    <property type="entry name" value="SKI2_subfamily_helicases"/>
</dbReference>
<dbReference type="InterPro" id="IPR027417">
    <property type="entry name" value="P-loop_NTPase"/>
</dbReference>
<comment type="caution">
    <text evidence="7">The sequence shown here is derived from an EMBL/GenBank/DDBJ whole genome shotgun (WGS) entry which is preliminary data.</text>
</comment>
<dbReference type="GO" id="GO:0005737">
    <property type="term" value="C:cytoplasm"/>
    <property type="evidence" value="ECO:0007669"/>
    <property type="project" value="TreeGrafter"/>
</dbReference>
<dbReference type="CDD" id="cd18025">
    <property type="entry name" value="DEXHc_DDX60"/>
    <property type="match status" value="1"/>
</dbReference>
<dbReference type="FunFam" id="3.40.50.300:FF:001039">
    <property type="entry name" value="ATP-dependent RNA helicase DDX60"/>
    <property type="match status" value="1"/>
</dbReference>
<dbReference type="Pfam" id="PF26076">
    <property type="entry name" value="WHD_DDX60"/>
    <property type="match status" value="1"/>
</dbReference>
<dbReference type="InterPro" id="IPR059032">
    <property type="entry name" value="WHD_DDX60"/>
</dbReference>
<dbReference type="GO" id="GO:0016787">
    <property type="term" value="F:hydrolase activity"/>
    <property type="evidence" value="ECO:0007669"/>
    <property type="project" value="UniProtKB-KW"/>
</dbReference>
<dbReference type="SMART" id="SM00487">
    <property type="entry name" value="DEXDc"/>
    <property type="match status" value="1"/>
</dbReference>
<dbReference type="Proteomes" id="UP000437017">
    <property type="component" value="Unassembled WGS sequence"/>
</dbReference>
<evidence type="ECO:0000256" key="2">
    <source>
        <dbReference type="ARBA" id="ARBA00022741"/>
    </source>
</evidence>
<protein>
    <recommendedName>
        <fullName evidence="6">Helicase ATP-binding domain-containing protein</fullName>
    </recommendedName>
</protein>
<comment type="similarity">
    <text evidence="1">Belongs to the helicase family.</text>
</comment>
<accession>A0A6A1Q2J4</accession>
<evidence type="ECO:0000256" key="1">
    <source>
        <dbReference type="ARBA" id="ARBA00008708"/>
    </source>
</evidence>
<gene>
    <name evidence="7" type="ORF">E2I00_001823</name>
</gene>
<evidence type="ECO:0000313" key="7">
    <source>
        <dbReference type="EMBL" id="KAB0401259.1"/>
    </source>
</evidence>
<dbReference type="InterPro" id="IPR055124">
    <property type="entry name" value="PIN-like_DDX60"/>
</dbReference>
<keyword evidence="5" id="KW-0067">ATP-binding</keyword>
<dbReference type="EMBL" id="SGJD01001233">
    <property type="protein sequence ID" value="KAB0401259.1"/>
    <property type="molecule type" value="Genomic_DNA"/>
</dbReference>
<evidence type="ECO:0000256" key="5">
    <source>
        <dbReference type="ARBA" id="ARBA00022840"/>
    </source>
</evidence>
<keyword evidence="2" id="KW-0547">Nucleotide-binding</keyword>
<dbReference type="InterPro" id="IPR011545">
    <property type="entry name" value="DEAD/DEAH_box_helicase_dom"/>
</dbReference>
<reference evidence="7 8" key="1">
    <citation type="journal article" date="2019" name="PLoS ONE">
        <title>Genomic analyses reveal an absence of contemporary introgressive admixture between fin whales and blue whales, despite known hybrids.</title>
        <authorList>
            <person name="Westbury M.V."/>
            <person name="Petersen B."/>
            <person name="Lorenzen E.D."/>
        </authorList>
    </citation>
    <scope>NUCLEOTIDE SEQUENCE [LARGE SCALE GENOMIC DNA]</scope>
    <source>
        <strain evidence="7">FinWhale-01</strain>
    </source>
</reference>
<dbReference type="Pfam" id="PF00270">
    <property type="entry name" value="DEAD"/>
    <property type="match status" value="1"/>
</dbReference>
<dbReference type="Pfam" id="PF23002">
    <property type="entry name" value="PIN-like_DDX60"/>
    <property type="match status" value="1"/>
</dbReference>
<evidence type="ECO:0000256" key="4">
    <source>
        <dbReference type="ARBA" id="ARBA00022806"/>
    </source>
</evidence>
<sequence length="1924" mass="221820">YLHIDSAHEVHEIKHTSRISLPHFPLFHAQIPKSSAASCWMLWRKDAQTPHQLTQLKRGLEKYRMLLERMSQLILDQMAKADYDSLFNDFVESEFFLIDGDSLLMTYVCEKSLRPEQGLHFFYLVERYLVDLISKGGQFAVVFFKDAEHAYSNIPEFLPLRMALILHLQHNTDIDVRTDFSGCFSQEWKTFLEDSYPYFLIVADESLSHLQVHLFNFLIIQSWAMKVNAVLFSGQASDVLRLYAYFMPSKYRNRMFFQKNEKNIENAYKTLIKQLEKCRDLALGRLFGNLKWKNMMEEACETISLLKQLWPEGSDIRQVLCVTSCSLSLSLYHHFLENRSKTTDAQKANIQQAERNCPTLEGVTDWCRLHCLSVAFLLHLPLSQRTCTRFITSHWIKDLQTFLTMKKWCEYFILSNIDVFESWNLNLTHLSDLSDELLLKNIAFYYENESVQGLHLNLGNVIMKDYEHLWDTVSKLVTKFDVGKPFPLRTKQFPFLKKDPSPIKDTSKEKMANLGFIPVSCQVVDKFAGDILKDLPFLTSDDPIVTSLVKQKEFDELVHWHSHKPLSDDYDRTRGHFDEKSRDPRHLRYLQMYHRFQRFYGESLESVSSKFVVPQAIKPKKNFCEPKSKKIQETKAEKITRENKERLFAKEEQKEEKKWNVLSFSIEEEMKENLNSGIKNLEDFLKSCKSSSVKFRVEMVGITACLRAWKEHCRGEGETTKDLSIAVQMMKRIYSVMEKYPELLQEADRQLIARCLSYLGFEELASSLRPTQVTGNDIKEKKKNKYSVGIGPARFLLQYMGRYLVRDERKDPDPRVQDFIPDTWQRELLDVVDKNESAVIVAPTSSGKTYASYYCMEKVLRESDNGVVVYVAPTKALVNQVAATVENRFNKNLPNGESLCGVFTRDYRHEALNSQVLITVPACFEILLLAPHRQAWVKRIRYVIFDEVEIGAEVWEHLLVMIRCPFLALSATISNPEHLTEWLQSVKRYWQQTESTMEKNIASSRNAGCRASSHQDYLLMKQSYKVRLGMFDMFIGILSFPFKLFQPLCVHSFGNPCSSFPVLYAERYNDLEKHICSVNNHDISFDHFHPCAALTTDHIEKFGFPSDLTLSPREMIQLYDTMFEFWESWPRAQELCPEEFVHFKNKLVIRKTDARKYEESLKAELTGWVRSGHVKEVILTRVLGEAPLCPCSLELCCAARMVLRNLRPPVVSSENMTVMFPFLVEKLRQMEKLPALFFLFNLGDVEKSAESVKTFLEIKQQSRRPLKADKEAYDMENKLRKLRKSLEAQKTIDKRSQKNPRKMDQSLIRGAEHDNLLKSLEKNLEIPQDCTYADQKAIDTEVVTATGTLALGINMPCKSVVFAQNSVYLDALNYRQMSGRAGRRGQDLGGDVYFFDIPLPKIEKLIKSNVPELRGQFPLSISLVLRLMLLASKGDDPEDAKAKTYRPKEEVMDGVYFSAGAQCELTCYSPQVLSVLKHSLLSFKQPRVLEMLKLYFLFSLQFLVKEGYLDQEGNPTGFAGLVSHLHYHEPSNLVFVSFLVRGLFHNLCQPTREGKLDFSYVWSKNSKDVIVKLTLQEILFFYKENTSILFCIGSKHFSQDVMEKLVLVLANLFGRKYLPAKFQDATLQFYQSKVFLEDLPEDFKAALDEYNTNVTKDFASFLLIVSKLADMKQEHQLPLSKIASAGRSQGGGPCNFLGSVKAGSRQWQWLICANLLWPDFSGKECEDSQLVSHLMSCKEGRAAISPFACLSGNSDGNLLHLETSDHEGTMKHSVRNHKLSLHINSKLRRALFLQVTLRTIGIDSTRAPVLWPQGFDLQGRRMQLNAYALDFYKHGSLTGLVQDNRETIFKNSVQGFTGNGEIGSVTEHMDMMNEGAAYQLLKDFGLTIQSISVSLRELCENEEDNVVLAFEQLSKTFYEKFRNI</sequence>
<keyword evidence="8" id="KW-1185">Reference proteome</keyword>
<dbReference type="PANTHER" id="PTHR44533:SF3">
    <property type="entry name" value="ATP-DEPENDENT RNA HELICASE DDX60-RELATED"/>
    <property type="match status" value="1"/>
</dbReference>
<evidence type="ECO:0000259" key="6">
    <source>
        <dbReference type="PROSITE" id="PS51192"/>
    </source>
</evidence>
<proteinExistence type="inferred from homology"/>
<dbReference type="SUPFAM" id="SSF52540">
    <property type="entry name" value="P-loop containing nucleoside triphosphate hydrolases"/>
    <property type="match status" value="2"/>
</dbReference>
<evidence type="ECO:0000313" key="8">
    <source>
        <dbReference type="Proteomes" id="UP000437017"/>
    </source>
</evidence>
<dbReference type="GO" id="GO:0003725">
    <property type="term" value="F:double-stranded RNA binding"/>
    <property type="evidence" value="ECO:0007669"/>
    <property type="project" value="TreeGrafter"/>
</dbReference>
<dbReference type="GO" id="GO:0004386">
    <property type="term" value="F:helicase activity"/>
    <property type="evidence" value="ECO:0007669"/>
    <property type="project" value="UniProtKB-KW"/>
</dbReference>
<feature type="non-terminal residue" evidence="7">
    <location>
        <position position="1"/>
    </location>
</feature>